<dbReference type="GO" id="GO:0016020">
    <property type="term" value="C:membrane"/>
    <property type="evidence" value="ECO:0007669"/>
    <property type="project" value="UniProtKB-SubCell"/>
</dbReference>
<feature type="transmembrane region" description="Helical" evidence="6">
    <location>
        <begin position="54"/>
        <end position="73"/>
    </location>
</feature>
<keyword evidence="8" id="KW-1185">Reference proteome</keyword>
<dbReference type="InterPro" id="IPR007248">
    <property type="entry name" value="Mpv17_PMP22"/>
</dbReference>
<evidence type="ECO:0000256" key="5">
    <source>
        <dbReference type="ARBA" id="ARBA00023136"/>
    </source>
</evidence>
<name>A0A0C2W9K5_AMAMK</name>
<keyword evidence="3 6" id="KW-0812">Transmembrane</keyword>
<dbReference type="Pfam" id="PF04117">
    <property type="entry name" value="Mpv17_PMP22"/>
    <property type="match status" value="1"/>
</dbReference>
<dbReference type="HOGENOM" id="CLU_049109_8_1_1"/>
<dbReference type="PANTHER" id="PTHR11266">
    <property type="entry name" value="PEROXISOMAL MEMBRANE PROTEIN 2, PXMP2 MPV17"/>
    <property type="match status" value="1"/>
</dbReference>
<dbReference type="EMBL" id="KN818354">
    <property type="protein sequence ID" value="KIL57892.1"/>
    <property type="molecule type" value="Genomic_DNA"/>
</dbReference>
<dbReference type="AlphaFoldDB" id="A0A0C2W9K5"/>
<accession>A0A0C2W9K5</accession>
<evidence type="ECO:0008006" key="9">
    <source>
        <dbReference type="Google" id="ProtNLM"/>
    </source>
</evidence>
<dbReference type="Proteomes" id="UP000054549">
    <property type="component" value="Unassembled WGS sequence"/>
</dbReference>
<dbReference type="PANTHER" id="PTHR11266:SF17">
    <property type="entry name" value="PROTEIN MPV17"/>
    <property type="match status" value="1"/>
</dbReference>
<dbReference type="OrthoDB" id="430207at2759"/>
<evidence type="ECO:0000313" key="8">
    <source>
        <dbReference type="Proteomes" id="UP000054549"/>
    </source>
</evidence>
<evidence type="ECO:0000256" key="4">
    <source>
        <dbReference type="ARBA" id="ARBA00022989"/>
    </source>
</evidence>
<evidence type="ECO:0000256" key="6">
    <source>
        <dbReference type="RuleBase" id="RU363053"/>
    </source>
</evidence>
<evidence type="ECO:0000313" key="7">
    <source>
        <dbReference type="EMBL" id="KIL57892.1"/>
    </source>
</evidence>
<keyword evidence="4 6" id="KW-1133">Transmembrane helix</keyword>
<gene>
    <name evidence="7" type="ORF">M378DRAFT_132948</name>
</gene>
<protein>
    <recommendedName>
        <fullName evidence="9">Protein SYM1</fullName>
    </recommendedName>
</protein>
<evidence type="ECO:0000256" key="2">
    <source>
        <dbReference type="ARBA" id="ARBA00006824"/>
    </source>
</evidence>
<comment type="similarity">
    <text evidence="2 6">Belongs to the peroxisomal membrane protein PXMP2/4 family.</text>
</comment>
<feature type="transmembrane region" description="Helical" evidence="6">
    <location>
        <begin position="17"/>
        <end position="34"/>
    </location>
</feature>
<dbReference type="STRING" id="946122.A0A0C2W9K5"/>
<sequence>MASFIRAYNAALLRRPLLVNCTTAMVLFGAGDIIAQQAVEKRGKDHDYARTARLTFYGGSLFGPGISVWYSFLNRLKFASPTKAVIYRVWLDQAVLTPFAVAFFFGAMSVLEGKGHEIAERVENAYVPTLLRNWCVFVPTQVINFSVVPPHLRFVVVSVVGLFWNTYLSVANARIDIVEKDDKQV</sequence>
<comment type="subcellular location">
    <subcellularLocation>
        <location evidence="1">Membrane</location>
        <topology evidence="1">Multi-pass membrane protein</topology>
    </subcellularLocation>
</comment>
<organism evidence="7 8">
    <name type="scientific">Amanita muscaria (strain Koide BX008)</name>
    <dbReference type="NCBI Taxonomy" id="946122"/>
    <lineage>
        <taxon>Eukaryota</taxon>
        <taxon>Fungi</taxon>
        <taxon>Dikarya</taxon>
        <taxon>Basidiomycota</taxon>
        <taxon>Agaricomycotina</taxon>
        <taxon>Agaricomycetes</taxon>
        <taxon>Agaricomycetidae</taxon>
        <taxon>Agaricales</taxon>
        <taxon>Pluteineae</taxon>
        <taxon>Amanitaceae</taxon>
        <taxon>Amanita</taxon>
    </lineage>
</organism>
<dbReference type="GO" id="GO:0005739">
    <property type="term" value="C:mitochondrion"/>
    <property type="evidence" value="ECO:0007669"/>
    <property type="project" value="TreeGrafter"/>
</dbReference>
<reference evidence="7 8" key="1">
    <citation type="submission" date="2014-04" db="EMBL/GenBank/DDBJ databases">
        <title>Evolutionary Origins and Diversification of the Mycorrhizal Mutualists.</title>
        <authorList>
            <consortium name="DOE Joint Genome Institute"/>
            <consortium name="Mycorrhizal Genomics Consortium"/>
            <person name="Kohler A."/>
            <person name="Kuo A."/>
            <person name="Nagy L.G."/>
            <person name="Floudas D."/>
            <person name="Copeland A."/>
            <person name="Barry K.W."/>
            <person name="Cichocki N."/>
            <person name="Veneault-Fourrey C."/>
            <person name="LaButti K."/>
            <person name="Lindquist E.A."/>
            <person name="Lipzen A."/>
            <person name="Lundell T."/>
            <person name="Morin E."/>
            <person name="Murat C."/>
            <person name="Riley R."/>
            <person name="Ohm R."/>
            <person name="Sun H."/>
            <person name="Tunlid A."/>
            <person name="Henrissat B."/>
            <person name="Grigoriev I.V."/>
            <person name="Hibbett D.S."/>
            <person name="Martin F."/>
        </authorList>
    </citation>
    <scope>NUCLEOTIDE SEQUENCE [LARGE SCALE GENOMIC DNA]</scope>
    <source>
        <strain evidence="7 8">Koide BX008</strain>
    </source>
</reference>
<evidence type="ECO:0000256" key="3">
    <source>
        <dbReference type="ARBA" id="ARBA00022692"/>
    </source>
</evidence>
<feature type="transmembrane region" description="Helical" evidence="6">
    <location>
        <begin position="93"/>
        <end position="111"/>
    </location>
</feature>
<dbReference type="InParanoid" id="A0A0C2W9K5"/>
<evidence type="ECO:0000256" key="1">
    <source>
        <dbReference type="ARBA" id="ARBA00004141"/>
    </source>
</evidence>
<proteinExistence type="inferred from homology"/>
<keyword evidence="5 6" id="KW-0472">Membrane</keyword>